<evidence type="ECO:0000256" key="2">
    <source>
        <dbReference type="ARBA" id="ARBA00023122"/>
    </source>
</evidence>
<evidence type="ECO:0000256" key="3">
    <source>
        <dbReference type="PROSITE-ProRule" id="PRU00703"/>
    </source>
</evidence>
<dbReference type="SUPFAM" id="SSF54631">
    <property type="entry name" value="CBS-domain pair"/>
    <property type="match status" value="2"/>
</dbReference>
<feature type="compositionally biased region" description="Polar residues" evidence="4">
    <location>
        <begin position="1"/>
        <end position="13"/>
    </location>
</feature>
<keyword evidence="7" id="KW-1185">Reference proteome</keyword>
<dbReference type="GO" id="GO:0004865">
    <property type="term" value="F:protein serine/threonine phosphatase inhibitor activity"/>
    <property type="evidence" value="ECO:0007669"/>
    <property type="project" value="TreeGrafter"/>
</dbReference>
<dbReference type="InterPro" id="IPR000644">
    <property type="entry name" value="CBS_dom"/>
</dbReference>
<feature type="region of interest" description="Disordered" evidence="4">
    <location>
        <begin position="1"/>
        <end position="67"/>
    </location>
</feature>
<accession>A0A9P9WGN0</accession>
<gene>
    <name evidence="6" type="ORF">JX265_009116</name>
</gene>
<keyword evidence="2 3" id="KW-0129">CBS domain</keyword>
<dbReference type="OrthoDB" id="449052at2759"/>
<comment type="caution">
    <text evidence="6">The sequence shown here is derived from an EMBL/GenBank/DDBJ whole genome shotgun (WGS) entry which is preliminary data.</text>
</comment>
<keyword evidence="1" id="KW-0677">Repeat</keyword>
<evidence type="ECO:0000256" key="1">
    <source>
        <dbReference type="ARBA" id="ARBA00022737"/>
    </source>
</evidence>
<dbReference type="Gene3D" id="3.10.580.10">
    <property type="entry name" value="CBS-domain"/>
    <property type="match status" value="2"/>
</dbReference>
<dbReference type="GO" id="GO:0042149">
    <property type="term" value="P:cellular response to glucose starvation"/>
    <property type="evidence" value="ECO:0007669"/>
    <property type="project" value="TreeGrafter"/>
</dbReference>
<dbReference type="EMBL" id="JAFIMR010000027">
    <property type="protein sequence ID" value="KAI1862402.1"/>
    <property type="molecule type" value="Genomic_DNA"/>
</dbReference>
<sequence>MDSSKGHASSAADSTKDVSVSPPAQPSRSNSSSSIHRAGSHGHVASHRQSFAENLRGLPPSPRAQRHPSFTQAAIQDLLNHPPATRPFNPRFTGRDWRDVSVGELVSQDDVKWVDLDTSVEDATMALLKNGTSNVVLVRETSTESTAISTFDHNDLNAYLLVVVGLAHPPEDLVALYDSLAKKAQAHESIPLRDIQPICRKETLVTLQGDEALAKATEVFGSGIHRVLVANPAGDAIGVLSQLRLMEFFYNEGVNFRVIDDLYPRLMRDLGIGSQQIIAINADSPLADALSLMNDEGLSSIAVIDNSRNVVGNISTVDVRLLTSATSLPLLQNTCMHFISVILNERGVEKGKDSFPVFYVNPYSTLAHTARCNEKSPNVGGGVSITFTFSTKYSASRAHGFGTQLNFQFTVVFDNRNSFPISAGVLDGRLPACILLIPVSNELVEGKAQAAPSAHPWMRHALVLT</sequence>
<dbReference type="AlphaFoldDB" id="A0A9P9WGN0"/>
<dbReference type="PROSITE" id="PS51371">
    <property type="entry name" value="CBS"/>
    <property type="match status" value="1"/>
</dbReference>
<evidence type="ECO:0000313" key="7">
    <source>
        <dbReference type="Proteomes" id="UP000829685"/>
    </source>
</evidence>
<evidence type="ECO:0000256" key="4">
    <source>
        <dbReference type="SAM" id="MobiDB-lite"/>
    </source>
</evidence>
<protein>
    <recommendedName>
        <fullName evidence="5">CBS domain-containing protein</fullName>
    </recommendedName>
</protein>
<dbReference type="Pfam" id="PF00571">
    <property type="entry name" value="CBS"/>
    <property type="match status" value="1"/>
</dbReference>
<reference evidence="6" key="1">
    <citation type="submission" date="2021-03" db="EMBL/GenBank/DDBJ databases">
        <title>Revisited historic fungal species revealed as producer of novel bioactive compounds through whole genome sequencing and comparative genomics.</title>
        <authorList>
            <person name="Vignolle G.A."/>
            <person name="Hochenegger N."/>
            <person name="Mach R.L."/>
            <person name="Mach-Aigner A.R."/>
            <person name="Javad Rahimi M."/>
            <person name="Salim K.A."/>
            <person name="Chan C.M."/>
            <person name="Lim L.B.L."/>
            <person name="Cai F."/>
            <person name="Druzhinina I.S."/>
            <person name="U'Ren J.M."/>
            <person name="Derntl C."/>
        </authorList>
    </citation>
    <scope>NUCLEOTIDE SEQUENCE</scope>
    <source>
        <strain evidence="6">TUCIM 5799</strain>
    </source>
</reference>
<feature type="domain" description="CBS" evidence="5">
    <location>
        <begin position="273"/>
        <end position="330"/>
    </location>
</feature>
<dbReference type="PANTHER" id="PTHR13780:SF36">
    <property type="entry name" value="CBS DOMAIN-CONTAINING PROTEIN"/>
    <property type="match status" value="1"/>
</dbReference>
<evidence type="ECO:0000313" key="6">
    <source>
        <dbReference type="EMBL" id="KAI1862402.1"/>
    </source>
</evidence>
<dbReference type="PANTHER" id="PTHR13780">
    <property type="entry name" value="AMP-ACTIVATED PROTEIN KINASE, GAMMA REGULATORY SUBUNIT"/>
    <property type="match status" value="1"/>
</dbReference>
<name>A0A9P9WGN0_9PEZI</name>
<dbReference type="CDD" id="cd02205">
    <property type="entry name" value="CBS_pair_SF"/>
    <property type="match status" value="1"/>
</dbReference>
<dbReference type="Proteomes" id="UP000829685">
    <property type="component" value="Unassembled WGS sequence"/>
</dbReference>
<dbReference type="SMART" id="SM00116">
    <property type="entry name" value="CBS"/>
    <property type="match status" value="2"/>
</dbReference>
<evidence type="ECO:0000259" key="5">
    <source>
        <dbReference type="PROSITE" id="PS51371"/>
    </source>
</evidence>
<proteinExistence type="predicted"/>
<dbReference type="InterPro" id="IPR046342">
    <property type="entry name" value="CBS_dom_sf"/>
</dbReference>
<organism evidence="6 7">
    <name type="scientific">Neoarthrinium moseri</name>
    <dbReference type="NCBI Taxonomy" id="1658444"/>
    <lineage>
        <taxon>Eukaryota</taxon>
        <taxon>Fungi</taxon>
        <taxon>Dikarya</taxon>
        <taxon>Ascomycota</taxon>
        <taxon>Pezizomycotina</taxon>
        <taxon>Sordariomycetes</taxon>
        <taxon>Xylariomycetidae</taxon>
        <taxon>Amphisphaeriales</taxon>
        <taxon>Apiosporaceae</taxon>
        <taxon>Neoarthrinium</taxon>
    </lineage>
</organism>
<dbReference type="InterPro" id="IPR050511">
    <property type="entry name" value="AMPK_gamma/SDS23_families"/>
</dbReference>